<dbReference type="GO" id="GO:0043916">
    <property type="term" value="F:DNA-7-methylguanine glycosylase activity"/>
    <property type="evidence" value="ECO:0007669"/>
    <property type="project" value="TreeGrafter"/>
</dbReference>
<keyword evidence="1" id="KW-0227">DNA damage</keyword>
<keyword evidence="2" id="KW-0234">DNA repair</keyword>
<dbReference type="PANTHER" id="PTHR43003:SF6">
    <property type="entry name" value="DNA GLYCOSYLASE"/>
    <property type="match status" value="1"/>
</dbReference>
<evidence type="ECO:0000313" key="4">
    <source>
        <dbReference type="EMBL" id="SPF67800.1"/>
    </source>
</evidence>
<feature type="compositionally biased region" description="Low complexity" evidence="3">
    <location>
        <begin position="325"/>
        <end position="337"/>
    </location>
</feature>
<dbReference type="Proteomes" id="UP000265962">
    <property type="component" value="Unassembled WGS sequence"/>
</dbReference>
<dbReference type="GO" id="GO:0006285">
    <property type="term" value="P:base-excision repair, AP site formation"/>
    <property type="evidence" value="ECO:0007669"/>
    <property type="project" value="TreeGrafter"/>
</dbReference>
<name>A0A375I3C7_9ACTN</name>
<dbReference type="RefSeq" id="WP_147385333.1">
    <property type="nucleotide sequence ID" value="NZ_OMOH01000003.1"/>
</dbReference>
<dbReference type="AlphaFoldDB" id="A0A375I3C7"/>
<evidence type="ECO:0000256" key="3">
    <source>
        <dbReference type="SAM" id="MobiDB-lite"/>
    </source>
</evidence>
<dbReference type="InterPro" id="IPR011257">
    <property type="entry name" value="DNA_glycosylase"/>
</dbReference>
<dbReference type="GO" id="GO:0005737">
    <property type="term" value="C:cytoplasm"/>
    <property type="evidence" value="ECO:0007669"/>
    <property type="project" value="TreeGrafter"/>
</dbReference>
<gene>
    <name evidence="4" type="ORF">PROPJV5_0748</name>
</gene>
<dbReference type="OrthoDB" id="5501430at2"/>
<organism evidence="4 5">
    <name type="scientific">Propionibacterium ruminifibrarum</name>
    <dbReference type="NCBI Taxonomy" id="1962131"/>
    <lineage>
        <taxon>Bacteria</taxon>
        <taxon>Bacillati</taxon>
        <taxon>Actinomycetota</taxon>
        <taxon>Actinomycetes</taxon>
        <taxon>Propionibacteriales</taxon>
        <taxon>Propionibacteriaceae</taxon>
        <taxon>Propionibacterium</taxon>
    </lineage>
</organism>
<protein>
    <submittedName>
        <fullName evidence="4">Helix-turn-helix, base-excision DNA repair, C-terminal</fullName>
    </submittedName>
</protein>
<evidence type="ECO:0000256" key="1">
    <source>
        <dbReference type="ARBA" id="ARBA00022763"/>
    </source>
</evidence>
<reference evidence="5" key="1">
    <citation type="submission" date="2018-02" db="EMBL/GenBank/DDBJ databases">
        <authorList>
            <person name="Hornung B."/>
        </authorList>
    </citation>
    <scope>NUCLEOTIDE SEQUENCE [LARGE SCALE GENOMIC DNA]</scope>
</reference>
<sequence length="352" mass="37444">MTTTEVNVGRATARAGGRRTVRGAAHRLDAMLRRIAKGPADPTHQRLGPRHWLRATGTLQGPALVELAGDGPDVRVSAWGPGATWSLEQAPRLLGCHDDPAGFEALAALNPVLAAAHAADRGLRIGATDNLAEALAPAVIEQKVTVPEAFGGLRRLITGYGRVPPLPAGPLGERAARMRVPPGAHEWCTVPSFAFTRAGVDGRRAAVLVAAMRRCASLERALTGAGSGAERARLLRTIPGIGPWSAARVLQWAWGDPDAWSVDDFHVPRLMAVALTGHRGDGEAAEQALEPYRPHRYRVELLLAPAVARADRRGARLSLPEHVPGIRPRSRPGGRNPHWTGPSRAGHRPCAS</sequence>
<dbReference type="PANTHER" id="PTHR43003">
    <property type="entry name" value="DNA-3-METHYLADENINE GLYCOSYLASE"/>
    <property type="match status" value="1"/>
</dbReference>
<dbReference type="GO" id="GO:0032131">
    <property type="term" value="F:alkylated DNA binding"/>
    <property type="evidence" value="ECO:0007669"/>
    <property type="project" value="TreeGrafter"/>
</dbReference>
<evidence type="ECO:0000313" key="5">
    <source>
        <dbReference type="Proteomes" id="UP000265962"/>
    </source>
</evidence>
<keyword evidence="5" id="KW-1185">Reference proteome</keyword>
<dbReference type="Gene3D" id="1.10.340.30">
    <property type="entry name" value="Hypothetical protein, domain 2"/>
    <property type="match status" value="1"/>
</dbReference>
<feature type="region of interest" description="Disordered" evidence="3">
    <location>
        <begin position="318"/>
        <end position="352"/>
    </location>
</feature>
<dbReference type="GO" id="GO:0008725">
    <property type="term" value="F:DNA-3-methyladenine glycosylase activity"/>
    <property type="evidence" value="ECO:0007669"/>
    <property type="project" value="TreeGrafter"/>
</dbReference>
<accession>A0A375I3C7</accession>
<dbReference type="GO" id="GO:0032993">
    <property type="term" value="C:protein-DNA complex"/>
    <property type="evidence" value="ECO:0007669"/>
    <property type="project" value="TreeGrafter"/>
</dbReference>
<dbReference type="EMBL" id="OMOH01000003">
    <property type="protein sequence ID" value="SPF67800.1"/>
    <property type="molecule type" value="Genomic_DNA"/>
</dbReference>
<dbReference type="InterPro" id="IPR051912">
    <property type="entry name" value="Alkylbase_DNA_Glycosylase/TA"/>
</dbReference>
<evidence type="ECO:0000256" key="2">
    <source>
        <dbReference type="ARBA" id="ARBA00023204"/>
    </source>
</evidence>
<dbReference type="SUPFAM" id="SSF48150">
    <property type="entry name" value="DNA-glycosylase"/>
    <property type="match status" value="1"/>
</dbReference>
<dbReference type="GO" id="GO:0006307">
    <property type="term" value="P:DNA alkylation repair"/>
    <property type="evidence" value="ECO:0007669"/>
    <property type="project" value="TreeGrafter"/>
</dbReference>
<proteinExistence type="predicted"/>